<dbReference type="OrthoDB" id="11397at2157"/>
<dbReference type="PRINTS" id="PR00625">
    <property type="entry name" value="JDOMAIN"/>
</dbReference>
<feature type="region of interest" description="Disordered" evidence="1">
    <location>
        <begin position="105"/>
        <end position="128"/>
    </location>
</feature>
<feature type="domain" description="J" evidence="2">
    <location>
        <begin position="140"/>
        <end position="199"/>
    </location>
</feature>
<proteinExistence type="predicted"/>
<dbReference type="PROSITE" id="PS50076">
    <property type="entry name" value="DNAJ_2"/>
    <property type="match status" value="1"/>
</dbReference>
<dbReference type="KEGG" id="nct:NMSP_1241"/>
<evidence type="ECO:0000259" key="2">
    <source>
        <dbReference type="PROSITE" id="PS50076"/>
    </source>
</evidence>
<reference evidence="3 4" key="1">
    <citation type="journal article" date="2017" name="Environ. Microbiol.">
        <title>Genome and epigenome of a novel marine Thaumarchaeota strain suggest viral infection, phosphorothioation DNA modification and multiple restriction systems.</title>
        <authorList>
            <person name="Ahlgren N.A."/>
            <person name="Chen Y."/>
            <person name="Needham D.M."/>
            <person name="Parada A.E."/>
            <person name="Sachdeva R."/>
            <person name="Trinh V."/>
            <person name="Chen T."/>
            <person name="Fuhrman J.A."/>
        </authorList>
    </citation>
    <scope>NUCLEOTIDE SEQUENCE [LARGE SCALE GENOMIC DNA]</scope>
    <source>
        <strain evidence="3 4">SPOT01</strain>
    </source>
</reference>
<dbReference type="Proteomes" id="UP000249949">
    <property type="component" value="Chromosome"/>
</dbReference>
<organism evidence="3 4">
    <name type="scientific">Candidatus Nitrosomarinus catalinensis</name>
    <dbReference type="NCBI Taxonomy" id="1898749"/>
    <lineage>
        <taxon>Archaea</taxon>
        <taxon>Nitrososphaerota</taxon>
        <taxon>Nitrososphaeria</taxon>
        <taxon>Nitrosopumilales</taxon>
        <taxon>Nitrosopumilaceae</taxon>
        <taxon>Candidatus Nitrosomarinus</taxon>
    </lineage>
</organism>
<dbReference type="InterPro" id="IPR050817">
    <property type="entry name" value="DjlA_DnaK_co-chaperone"/>
</dbReference>
<dbReference type="CDD" id="cd06257">
    <property type="entry name" value="DnaJ"/>
    <property type="match status" value="1"/>
</dbReference>
<gene>
    <name evidence="3" type="ORF">NMSP_1241</name>
</gene>
<dbReference type="SUPFAM" id="SSF46565">
    <property type="entry name" value="Chaperone J-domain"/>
    <property type="match status" value="1"/>
</dbReference>
<dbReference type="InterPro" id="IPR001623">
    <property type="entry name" value="DnaJ_domain"/>
</dbReference>
<evidence type="ECO:0000313" key="3">
    <source>
        <dbReference type="EMBL" id="ARS64856.1"/>
    </source>
</evidence>
<accession>A0A2Z2HR76</accession>
<sequence>MSATFETLFGLQFCQYKCGTYIGFSDDEMSSDGQSHKPLDAKTGKVHECPNEGWSKQKTCFGCGQPIQFHNSHVYHNGEKKTKIRFDSPGVRHSCTQQSYNYEHNAQDDHQSHEKQNQQEEYEKDSKQQFRTIDDEQVIEAYAVFGLDHNATLEQIKSTFREFALKYHPDKNKSPTATAMMVRINYAYEVITQWWKNND</sequence>
<dbReference type="AlphaFoldDB" id="A0A2Z2HR76"/>
<dbReference type="GeneID" id="32901693"/>
<keyword evidence="4" id="KW-1185">Reference proteome</keyword>
<dbReference type="Pfam" id="PF00226">
    <property type="entry name" value="DnaJ"/>
    <property type="match status" value="1"/>
</dbReference>
<dbReference type="RefSeq" id="WP_192866153.1">
    <property type="nucleotide sequence ID" value="NZ_CP021324.1"/>
</dbReference>
<dbReference type="InterPro" id="IPR036869">
    <property type="entry name" value="J_dom_sf"/>
</dbReference>
<dbReference type="PANTHER" id="PTHR24074">
    <property type="entry name" value="CO-CHAPERONE PROTEIN DJLA"/>
    <property type="match status" value="1"/>
</dbReference>
<evidence type="ECO:0000313" key="4">
    <source>
        <dbReference type="Proteomes" id="UP000249949"/>
    </source>
</evidence>
<name>A0A2Z2HR76_9ARCH</name>
<evidence type="ECO:0000256" key="1">
    <source>
        <dbReference type="SAM" id="MobiDB-lite"/>
    </source>
</evidence>
<dbReference type="SMART" id="SM00271">
    <property type="entry name" value="DnaJ"/>
    <property type="match status" value="1"/>
</dbReference>
<feature type="compositionally biased region" description="Basic and acidic residues" evidence="1">
    <location>
        <begin position="105"/>
        <end position="118"/>
    </location>
</feature>
<dbReference type="Gene3D" id="1.10.287.110">
    <property type="entry name" value="DnaJ domain"/>
    <property type="match status" value="1"/>
</dbReference>
<protein>
    <submittedName>
        <fullName evidence="3">Chaperone protein DnaJ</fullName>
    </submittedName>
</protein>
<dbReference type="EMBL" id="CP021324">
    <property type="protein sequence ID" value="ARS64856.1"/>
    <property type="molecule type" value="Genomic_DNA"/>
</dbReference>